<evidence type="ECO:0000256" key="7">
    <source>
        <dbReference type="SAM" id="MobiDB-lite"/>
    </source>
</evidence>
<dbReference type="EMBL" id="BLAL01000011">
    <property type="protein sequence ID" value="GES74143.1"/>
    <property type="molecule type" value="Genomic_DNA"/>
</dbReference>
<feature type="compositionally biased region" description="Polar residues" evidence="7">
    <location>
        <begin position="71"/>
        <end position="84"/>
    </location>
</feature>
<accession>A0A2Z6RIU7</accession>
<dbReference type="AlphaFoldDB" id="A0A2Z6RIU7"/>
<dbReference type="Pfam" id="PF05705">
    <property type="entry name" value="DUF829"/>
    <property type="match status" value="1"/>
</dbReference>
<dbReference type="Proteomes" id="UP000247702">
    <property type="component" value="Unassembled WGS sequence"/>
</dbReference>
<evidence type="ECO:0000256" key="3">
    <source>
        <dbReference type="ARBA" id="ARBA00022989"/>
    </source>
</evidence>
<gene>
    <name evidence="9" type="ORF">RCL2_000163800</name>
    <name evidence="8" type="ORF">RclHR1_02810029</name>
</gene>
<dbReference type="OrthoDB" id="77878at2759"/>
<dbReference type="PANTHER" id="PTHR12265">
    <property type="entry name" value="TRANSMEMBRANE PROTEIN 53"/>
    <property type="match status" value="1"/>
</dbReference>
<evidence type="ECO:0000256" key="5">
    <source>
        <dbReference type="ARBA" id="ARBA00023242"/>
    </source>
</evidence>
<evidence type="ECO:0000256" key="6">
    <source>
        <dbReference type="ARBA" id="ARBA00037847"/>
    </source>
</evidence>
<keyword evidence="4" id="KW-0472">Membrane</keyword>
<evidence type="ECO:0000313" key="10">
    <source>
        <dbReference type="Proteomes" id="UP000247702"/>
    </source>
</evidence>
<dbReference type="GO" id="GO:0031965">
    <property type="term" value="C:nuclear membrane"/>
    <property type="evidence" value="ECO:0007669"/>
    <property type="project" value="UniProtKB-SubCell"/>
</dbReference>
<keyword evidence="10" id="KW-1185">Reference proteome</keyword>
<reference evidence="8 10" key="1">
    <citation type="submission" date="2017-11" db="EMBL/GenBank/DDBJ databases">
        <title>The genome of Rhizophagus clarus HR1 reveals common genetic basis of auxotrophy among arbuscular mycorrhizal fungi.</title>
        <authorList>
            <person name="Kobayashi Y."/>
        </authorList>
    </citation>
    <scope>NUCLEOTIDE SEQUENCE [LARGE SCALE GENOMIC DNA]</scope>
    <source>
        <strain evidence="8 10">HR1</strain>
    </source>
</reference>
<keyword evidence="5" id="KW-0539">Nucleus</keyword>
<keyword evidence="2 9" id="KW-0812">Transmembrane</keyword>
<dbReference type="Proteomes" id="UP000615446">
    <property type="component" value="Unassembled WGS sequence"/>
</dbReference>
<dbReference type="EMBL" id="BEXD01002013">
    <property type="protein sequence ID" value="GBB96711.1"/>
    <property type="molecule type" value="Genomic_DNA"/>
</dbReference>
<organism evidence="8 10">
    <name type="scientific">Rhizophagus clarus</name>
    <dbReference type="NCBI Taxonomy" id="94130"/>
    <lineage>
        <taxon>Eukaryota</taxon>
        <taxon>Fungi</taxon>
        <taxon>Fungi incertae sedis</taxon>
        <taxon>Mucoromycota</taxon>
        <taxon>Glomeromycotina</taxon>
        <taxon>Glomeromycetes</taxon>
        <taxon>Glomerales</taxon>
        <taxon>Glomeraceae</taxon>
        <taxon>Rhizophagus</taxon>
    </lineage>
</organism>
<evidence type="ECO:0000256" key="4">
    <source>
        <dbReference type="ARBA" id="ARBA00023136"/>
    </source>
</evidence>
<proteinExistence type="predicted"/>
<name>A0A2Z6RIU7_9GLOM</name>
<sequence length="416" mass="48330">MDPKIFLLLVTSTTLFNTKTLSHKYFSSPKRHFISTSFKYKYKYFNFNTKFYFKRHLKTIKNAENANKTFVYQPSSQKSPPSFDTTSQHQTSHESHHHIHNISKVYPAHDDGSFTQKSSSHDKPSLMILIGWWNCKPKYLHKYISLYTDVFHTDTLSHIPPFYHVFFPWTIPRDINRLAKELISMWIEHGKPKNIGFHVFSNNGTYHYAMLCETVRNLSKNYLDNDKKQILSLSGSNISNEDAESFLNSIKSCVIDSAPSPITEKYLALGIMGSFLRRALSNPNLPNSNSENEVSIIPPPFLVPVLSIFFTLPIVKKYQDFAHKSLHNIPGGIHDGRDIKYLFLYGPGDKIVPEKDTIEFISKMKERESNFINNERKKGILKIVEKRFGADSEHVQHFLRYPDEYTIILKSFYNIK</sequence>
<evidence type="ECO:0000313" key="9">
    <source>
        <dbReference type="EMBL" id="GES74143.1"/>
    </source>
</evidence>
<dbReference type="InterPro" id="IPR008547">
    <property type="entry name" value="DUF829_TMEM53"/>
</dbReference>
<evidence type="ECO:0000256" key="2">
    <source>
        <dbReference type="ARBA" id="ARBA00022692"/>
    </source>
</evidence>
<feature type="region of interest" description="Disordered" evidence="7">
    <location>
        <begin position="71"/>
        <end position="90"/>
    </location>
</feature>
<reference evidence="9" key="2">
    <citation type="submission" date="2019-10" db="EMBL/GenBank/DDBJ databases">
        <title>Conservation and host-specific expression of non-tandemly repeated heterogenous ribosome RNA gene in arbuscular mycorrhizal fungi.</title>
        <authorList>
            <person name="Maeda T."/>
            <person name="Kobayashi Y."/>
            <person name="Nakagawa T."/>
            <person name="Ezawa T."/>
            <person name="Yamaguchi K."/>
            <person name="Bino T."/>
            <person name="Nishimoto Y."/>
            <person name="Shigenobu S."/>
            <person name="Kawaguchi M."/>
        </authorList>
    </citation>
    <scope>NUCLEOTIDE SEQUENCE</scope>
    <source>
        <strain evidence="9">HR1</strain>
    </source>
</reference>
<evidence type="ECO:0000256" key="1">
    <source>
        <dbReference type="ARBA" id="ARBA00004126"/>
    </source>
</evidence>
<dbReference type="PANTHER" id="PTHR12265:SF30">
    <property type="entry name" value="TRANSMEMBRANE PROTEIN 53"/>
    <property type="match status" value="1"/>
</dbReference>
<evidence type="ECO:0000313" key="8">
    <source>
        <dbReference type="EMBL" id="GBB96711.1"/>
    </source>
</evidence>
<protein>
    <submittedName>
        <fullName evidence="9">Transmembrane protein 53</fullName>
    </submittedName>
</protein>
<keyword evidence="3" id="KW-1133">Transmembrane helix</keyword>
<comment type="caution">
    <text evidence="8">The sequence shown here is derived from an EMBL/GenBank/DDBJ whole genome shotgun (WGS) entry which is preliminary data.</text>
</comment>
<comment type="subcellular location">
    <subcellularLocation>
        <location evidence="6">Endomembrane system</location>
        <topology evidence="6">Single-pass membrane protein</topology>
    </subcellularLocation>
    <subcellularLocation>
        <location evidence="1">Nucleus membrane</location>
    </subcellularLocation>
</comment>